<feature type="signal peptide" evidence="8">
    <location>
        <begin position="1"/>
        <end position="27"/>
    </location>
</feature>
<keyword evidence="8" id="KW-0732">Signal</keyword>
<keyword evidence="2 6" id="KW-1015">Disulfide bond</keyword>
<evidence type="ECO:0000256" key="1">
    <source>
        <dbReference type="ARBA" id="ARBA00008871"/>
    </source>
</evidence>
<feature type="active site" description="Proton donor" evidence="5">
    <location>
        <position position="124"/>
    </location>
</feature>
<dbReference type="InterPro" id="IPR017853">
    <property type="entry name" value="GH"/>
</dbReference>
<dbReference type="SUPFAM" id="SSF51445">
    <property type="entry name" value="(Trans)glycosidases"/>
    <property type="match status" value="1"/>
</dbReference>
<evidence type="ECO:0000256" key="4">
    <source>
        <dbReference type="PIRNR" id="PIRNR038193"/>
    </source>
</evidence>
<dbReference type="Proteomes" id="UP001292094">
    <property type="component" value="Unassembled WGS sequence"/>
</dbReference>
<dbReference type="AlphaFoldDB" id="A0AAE1UFN8"/>
<dbReference type="GO" id="GO:0006952">
    <property type="term" value="P:defense response"/>
    <property type="evidence" value="ECO:0007669"/>
    <property type="project" value="InterPro"/>
</dbReference>
<protein>
    <recommendedName>
        <fullName evidence="7">Hyaluronidase</fullName>
        <ecNumber evidence="7">3.2.1.35</ecNumber>
    </recommendedName>
</protein>
<dbReference type="GO" id="GO:0004415">
    <property type="term" value="F:hyalurononglucosaminidase activity"/>
    <property type="evidence" value="ECO:0007669"/>
    <property type="project" value="UniProtKB-UniRule"/>
</dbReference>
<gene>
    <name evidence="9" type="ORF">Pmani_011900</name>
</gene>
<dbReference type="PANTHER" id="PTHR11769">
    <property type="entry name" value="HYALURONIDASE"/>
    <property type="match status" value="1"/>
</dbReference>
<dbReference type="Pfam" id="PF01630">
    <property type="entry name" value="Glyco_hydro_56"/>
    <property type="match status" value="1"/>
</dbReference>
<organism evidence="9 10">
    <name type="scientific">Petrolisthes manimaculis</name>
    <dbReference type="NCBI Taxonomy" id="1843537"/>
    <lineage>
        <taxon>Eukaryota</taxon>
        <taxon>Metazoa</taxon>
        <taxon>Ecdysozoa</taxon>
        <taxon>Arthropoda</taxon>
        <taxon>Crustacea</taxon>
        <taxon>Multicrustacea</taxon>
        <taxon>Malacostraca</taxon>
        <taxon>Eumalacostraca</taxon>
        <taxon>Eucarida</taxon>
        <taxon>Decapoda</taxon>
        <taxon>Pleocyemata</taxon>
        <taxon>Anomura</taxon>
        <taxon>Galatheoidea</taxon>
        <taxon>Porcellanidae</taxon>
        <taxon>Petrolisthes</taxon>
    </lineage>
</organism>
<dbReference type="InterPro" id="IPR013785">
    <property type="entry name" value="Aldolase_TIM"/>
</dbReference>
<feature type="disulfide bond" evidence="6">
    <location>
        <begin position="39"/>
        <end position="320"/>
    </location>
</feature>
<evidence type="ECO:0000256" key="3">
    <source>
        <dbReference type="ARBA" id="ARBA00023180"/>
    </source>
</evidence>
<comment type="similarity">
    <text evidence="1 4 7">Belongs to the glycosyl hydrolase 56 family.</text>
</comment>
<dbReference type="PANTHER" id="PTHR11769:SF35">
    <property type="entry name" value="HYALURONIDASE"/>
    <property type="match status" value="1"/>
</dbReference>
<dbReference type="GO" id="GO:0005975">
    <property type="term" value="P:carbohydrate metabolic process"/>
    <property type="evidence" value="ECO:0007669"/>
    <property type="project" value="UniProtKB-UniRule"/>
</dbReference>
<evidence type="ECO:0000313" key="9">
    <source>
        <dbReference type="EMBL" id="KAK4316999.1"/>
    </source>
</evidence>
<accession>A0AAE1UFN8</accession>
<evidence type="ECO:0000256" key="5">
    <source>
        <dbReference type="PIRSR" id="PIRSR038193-1"/>
    </source>
</evidence>
<reference evidence="9" key="1">
    <citation type="submission" date="2023-11" db="EMBL/GenBank/DDBJ databases">
        <title>Genome assemblies of two species of porcelain crab, Petrolisthes cinctipes and Petrolisthes manimaculis (Anomura: Porcellanidae).</title>
        <authorList>
            <person name="Angst P."/>
        </authorList>
    </citation>
    <scope>NUCLEOTIDE SEQUENCE</scope>
    <source>
        <strain evidence="9">PB745_02</strain>
        <tissue evidence="9">Gill</tissue>
    </source>
</reference>
<keyword evidence="7" id="KW-0378">Hydrolase</keyword>
<dbReference type="PRINTS" id="PR00846">
    <property type="entry name" value="GLHYDRLASE56"/>
</dbReference>
<keyword evidence="3" id="KW-0325">Glycoprotein</keyword>
<dbReference type="GO" id="GO:0030214">
    <property type="term" value="P:hyaluronan catabolic process"/>
    <property type="evidence" value="ECO:0007669"/>
    <property type="project" value="TreeGrafter"/>
</dbReference>
<dbReference type="Gene3D" id="3.20.20.70">
    <property type="entry name" value="Aldolase class I"/>
    <property type="match status" value="1"/>
</dbReference>
<feature type="disulfide bond" evidence="6">
    <location>
        <begin position="197"/>
        <end position="207"/>
    </location>
</feature>
<dbReference type="InterPro" id="IPR001329">
    <property type="entry name" value="Venom_Hyaluronidase"/>
</dbReference>
<feature type="chain" id="PRO_5042208905" description="Hyaluronidase" evidence="8">
    <location>
        <begin position="28"/>
        <end position="370"/>
    </location>
</feature>
<dbReference type="EC" id="3.2.1.35" evidence="7"/>
<sequence length="370" mass="42203">MMDGRVSMNMLLLYVCMLVVMPSSIPAFTVYWNVPTQTCLKFGVHINVSVFGIVQNSNDLFYGDKVNIFYKPGLFPTLTADGRVAVNGGIPQNGSLISHTQAFTKRVQKLLPDNYSGIAVLDFEDYYPSLAMNQPEYLNASYSWVASAHPDWPHSRVVEEAERTFNHTAREFFEVLLWLGRELRPQAMWGYYHYPYCHDYQPGNPHCKPQVMEHNNACVWLIRGSTALYPSIYISEHSGWSARARRLMTLGRLGEAIRMRHRALATYTPILPYFWYRYHDTTQFLSGVDVVNTLGLVRVLGLEGAVVWGGSKDMSTWTQCNQLKMYAEEKLGPLVKYLTDIPITSLPRLLRSRRRLQSIVTSVLSQPSSP</sequence>
<dbReference type="PIRSF" id="PIRSF038193">
    <property type="entry name" value="Hyaluronidase"/>
    <property type="match status" value="1"/>
</dbReference>
<evidence type="ECO:0000256" key="6">
    <source>
        <dbReference type="PIRSR" id="PIRSR038193-3"/>
    </source>
</evidence>
<evidence type="ECO:0000256" key="7">
    <source>
        <dbReference type="RuleBase" id="RU610713"/>
    </source>
</evidence>
<dbReference type="InterPro" id="IPR018155">
    <property type="entry name" value="Hyaluronidase"/>
</dbReference>
<comment type="catalytic activity">
    <reaction evidence="7">
        <text>Random hydrolysis of (1-&gt;4)-linkages between N-acetyl-beta-D-glucosamine and D-glucuronate residues in hyaluronate.</text>
        <dbReference type="EC" id="3.2.1.35"/>
    </reaction>
</comment>
<dbReference type="EMBL" id="JAWZYT010000961">
    <property type="protein sequence ID" value="KAK4316999.1"/>
    <property type="molecule type" value="Genomic_DNA"/>
</dbReference>
<evidence type="ECO:0000313" key="10">
    <source>
        <dbReference type="Proteomes" id="UP001292094"/>
    </source>
</evidence>
<evidence type="ECO:0000256" key="2">
    <source>
        <dbReference type="ARBA" id="ARBA00023157"/>
    </source>
</evidence>
<evidence type="ECO:0000256" key="8">
    <source>
        <dbReference type="SAM" id="SignalP"/>
    </source>
</evidence>
<comment type="caution">
    <text evidence="9">The sequence shown here is derived from an EMBL/GenBank/DDBJ whole genome shotgun (WGS) entry which is preliminary data.</text>
</comment>
<dbReference type="PRINTS" id="PR00847">
    <property type="entry name" value="HYALURONDASE"/>
</dbReference>
<name>A0AAE1UFN8_9EUCA</name>
<proteinExistence type="inferred from homology"/>
<keyword evidence="7" id="KW-0326">Glycosidase</keyword>
<keyword evidence="10" id="KW-1185">Reference proteome</keyword>